<reference evidence="4 5" key="1">
    <citation type="submission" date="2006-02" db="EMBL/GenBank/DDBJ databases">
        <authorList>
            <person name="Moran M.A."/>
            <person name="Kjelleberg S."/>
            <person name="Egan S."/>
            <person name="Saunders N."/>
            <person name="Thomas T."/>
            <person name="Ferriera S."/>
            <person name="Johnson J."/>
            <person name="Kravitz S."/>
            <person name="Halpern A."/>
            <person name="Remington K."/>
            <person name="Beeson K."/>
            <person name="Tran B."/>
            <person name="Rogers Y.-H."/>
            <person name="Friedman R."/>
            <person name="Venter J.C."/>
        </authorList>
    </citation>
    <scope>NUCLEOTIDE SEQUENCE [LARGE SCALE GENOMIC DNA]</scope>
    <source>
        <strain evidence="4 5">D2</strain>
    </source>
</reference>
<dbReference type="Pfam" id="PF07719">
    <property type="entry name" value="TPR_2"/>
    <property type="match status" value="1"/>
</dbReference>
<feature type="repeat" description="TPR" evidence="3">
    <location>
        <begin position="34"/>
        <end position="67"/>
    </location>
</feature>
<organism evidence="4 5">
    <name type="scientific">Pseudoalteromonas tunicata D2</name>
    <dbReference type="NCBI Taxonomy" id="87626"/>
    <lineage>
        <taxon>Bacteria</taxon>
        <taxon>Pseudomonadati</taxon>
        <taxon>Pseudomonadota</taxon>
        <taxon>Gammaproteobacteria</taxon>
        <taxon>Alteromonadales</taxon>
        <taxon>Pseudoalteromonadaceae</taxon>
        <taxon>Pseudoalteromonas</taxon>
    </lineage>
</organism>
<dbReference type="OrthoDB" id="6308246at2"/>
<dbReference type="RefSeq" id="WP_009838157.1">
    <property type="nucleotide sequence ID" value="NZ_AAOH01000003.1"/>
</dbReference>
<evidence type="ECO:0000313" key="5">
    <source>
        <dbReference type="Proteomes" id="UP000006201"/>
    </source>
</evidence>
<name>A4C8I0_9GAMM</name>
<dbReference type="SUPFAM" id="SSF48452">
    <property type="entry name" value="TPR-like"/>
    <property type="match status" value="1"/>
</dbReference>
<sequence>MEEILSQVNELISKNKIKKALTLIKKVNSKNVTYGSLDLEGVCYFHNNQFALAITRFEKALKITPNNIEKIRVLSNLASAHIKSNNKEKALDCFIAALQLDPSANNAQTRLKICQLACELEKFDLVLEYGEKLRLLTDYSNEALHLLLIASFSNNDNVKKEYYSTKLLSECVNFSSASSQKFLNLMYLANDNALGNKLLELLKPKHNHEKWFAQFSQIFNPQQQTIPLLDNASIPAKKVIGSNKKLVKLINRLFENNIEHGASFHPRLRVFEENNNLSIKVFSNNQSNERLLDIPLKCMPLLNDYEISLTDDDLLVTKPKSNMLNPSAQETMQLMVEIYNESQKIKAWKACCPFFTLQSNPSLLDKLVSGKEFNQKVQNFNILSKNNELNILAIESFFGSRTFSYEQKALSALGIVSERPIELGLLSIIDFLNHKVKTNYYNLNQTSLSVSGQPDLNNAELFVHYNNYDPFLTYLIYGFIDTQAPWFFSVPITVQTSDNTSLFILGNSTTQSTDNISENGDYLADFAPDIVTLEQNKFQIDKMVIPAVDNSVLLTETLKMILMSIDKDNSYLNDTKLMNEVSHLEKQIILKNYHYWLEVKKLNTPENNDVSLLVNTALNHLTQYAKYNGISLF</sequence>
<proteinExistence type="predicted"/>
<keyword evidence="1" id="KW-0677">Repeat</keyword>
<dbReference type="STRING" id="87626.PTD2_07624"/>
<evidence type="ECO:0000256" key="1">
    <source>
        <dbReference type="ARBA" id="ARBA00022737"/>
    </source>
</evidence>
<evidence type="ECO:0000313" key="4">
    <source>
        <dbReference type="EMBL" id="EAR28895.1"/>
    </source>
</evidence>
<dbReference type="AlphaFoldDB" id="A4C8I0"/>
<evidence type="ECO:0000256" key="2">
    <source>
        <dbReference type="ARBA" id="ARBA00022803"/>
    </source>
</evidence>
<gene>
    <name evidence="4" type="ORF">PTD2_07624</name>
</gene>
<dbReference type="InterPro" id="IPR013105">
    <property type="entry name" value="TPR_2"/>
</dbReference>
<comment type="caution">
    <text evidence="4">The sequence shown here is derived from an EMBL/GenBank/DDBJ whole genome shotgun (WGS) entry which is preliminary data.</text>
</comment>
<evidence type="ECO:0000256" key="3">
    <source>
        <dbReference type="PROSITE-ProRule" id="PRU00339"/>
    </source>
</evidence>
<dbReference type="SMART" id="SM00028">
    <property type="entry name" value="TPR"/>
    <property type="match status" value="2"/>
</dbReference>
<dbReference type="HOGENOM" id="CLU_432034_0_0_6"/>
<accession>A4C8I0</accession>
<dbReference type="PROSITE" id="PS50005">
    <property type="entry name" value="TPR"/>
    <property type="match status" value="2"/>
</dbReference>
<keyword evidence="5" id="KW-1185">Reference proteome</keyword>
<dbReference type="Proteomes" id="UP000006201">
    <property type="component" value="Unassembled WGS sequence"/>
</dbReference>
<feature type="repeat" description="TPR" evidence="3">
    <location>
        <begin position="71"/>
        <end position="104"/>
    </location>
</feature>
<dbReference type="InterPro" id="IPR011990">
    <property type="entry name" value="TPR-like_helical_dom_sf"/>
</dbReference>
<dbReference type="SUPFAM" id="SSF82199">
    <property type="entry name" value="SET domain"/>
    <property type="match status" value="1"/>
</dbReference>
<dbReference type="eggNOG" id="ENOG502Z94C">
    <property type="taxonomic scope" value="Bacteria"/>
</dbReference>
<keyword evidence="2 3" id="KW-0802">TPR repeat</keyword>
<dbReference type="EMBL" id="AAOH01000003">
    <property type="protein sequence ID" value="EAR28895.1"/>
    <property type="molecule type" value="Genomic_DNA"/>
</dbReference>
<protein>
    <submittedName>
        <fullName evidence="4">Uncharacterized protein</fullName>
    </submittedName>
</protein>
<dbReference type="InterPro" id="IPR019734">
    <property type="entry name" value="TPR_rpt"/>
</dbReference>
<dbReference type="Gene3D" id="1.25.40.10">
    <property type="entry name" value="Tetratricopeptide repeat domain"/>
    <property type="match status" value="1"/>
</dbReference>
<dbReference type="InterPro" id="IPR046341">
    <property type="entry name" value="SET_dom_sf"/>
</dbReference>